<dbReference type="AlphaFoldDB" id="A0A7S4V368"/>
<accession>A0A7S4V368</accession>
<organism evidence="2">
    <name type="scientific">Alexandrium monilatum</name>
    <dbReference type="NCBI Taxonomy" id="311494"/>
    <lineage>
        <taxon>Eukaryota</taxon>
        <taxon>Sar</taxon>
        <taxon>Alveolata</taxon>
        <taxon>Dinophyceae</taxon>
        <taxon>Gonyaulacales</taxon>
        <taxon>Pyrocystaceae</taxon>
        <taxon>Alexandrium</taxon>
    </lineage>
</organism>
<gene>
    <name evidence="2" type="ORF">AMON00008_LOCUS22230</name>
</gene>
<dbReference type="PRINTS" id="PR01217">
    <property type="entry name" value="PRICHEXTENSN"/>
</dbReference>
<name>A0A7S4V368_9DINO</name>
<protein>
    <submittedName>
        <fullName evidence="2">Uncharacterized protein</fullName>
    </submittedName>
</protein>
<feature type="region of interest" description="Disordered" evidence="1">
    <location>
        <begin position="1"/>
        <end position="73"/>
    </location>
</feature>
<reference evidence="2" key="1">
    <citation type="submission" date="2021-01" db="EMBL/GenBank/DDBJ databases">
        <authorList>
            <person name="Corre E."/>
            <person name="Pelletier E."/>
            <person name="Niang G."/>
            <person name="Scheremetjew M."/>
            <person name="Finn R."/>
            <person name="Kale V."/>
            <person name="Holt S."/>
            <person name="Cochrane G."/>
            <person name="Meng A."/>
            <person name="Brown T."/>
            <person name="Cohen L."/>
        </authorList>
    </citation>
    <scope>NUCLEOTIDE SEQUENCE</scope>
    <source>
        <strain evidence="2">CCMP3105</strain>
    </source>
</reference>
<dbReference type="EMBL" id="HBNR01032418">
    <property type="protein sequence ID" value="CAE4587043.1"/>
    <property type="molecule type" value="Transcribed_RNA"/>
</dbReference>
<feature type="region of interest" description="Disordered" evidence="1">
    <location>
        <begin position="119"/>
        <end position="150"/>
    </location>
</feature>
<feature type="compositionally biased region" description="Pro residues" evidence="1">
    <location>
        <begin position="381"/>
        <end position="401"/>
    </location>
</feature>
<feature type="compositionally biased region" description="Low complexity" evidence="1">
    <location>
        <begin position="1"/>
        <end position="13"/>
    </location>
</feature>
<feature type="compositionally biased region" description="Pro residues" evidence="1">
    <location>
        <begin position="293"/>
        <end position="318"/>
    </location>
</feature>
<evidence type="ECO:0000256" key="1">
    <source>
        <dbReference type="SAM" id="MobiDB-lite"/>
    </source>
</evidence>
<feature type="region of interest" description="Disordered" evidence="1">
    <location>
        <begin position="278"/>
        <end position="423"/>
    </location>
</feature>
<sequence>MAAPGGKPGGATPSLSSLQAALRRGGSAPKAAASEEQATTQAPSKRSLAAEDAAAALPSKKRTAVPSQAGQVGQPVAAKAHIVKTPAVKASGLCAKVGFPGVPAADTAVLGGEESPGAVAKVQSPAKRPPATATGASQLPAKDGGAGVSADAHATDRGVLAIAELMGALEASAGGAKLRHVVKLAEAVGKTLPIDHINHFLRVLKKKILERAQADGVRVQAVKAPAAGKATAPAAAAPPPAAATATAAATAAAAAAAAAAAPPVAALPVMQPAPDLAPPAAMPGTMPAGMTVTPPPPPLPVQPPLQPPLQPPPQPPQAQPGAVPKQPRPMAVKQPGAVTKQQPGTAIKQQPTGGKQPGAVSKHPGSVAKQPGTIAKRPQAVPTPPAPPPPQPEPQQAPPAVMPADGAAPALSPVSPGGSDLPDDPLYALVAEVTEDPVVRDGELIDNRLSEVLKRLWDGVARKTKDWVAAWQAMGIPLDKQSEALQRFLNMAFCQTEDPDRAPLVVAELIKSHKVKLRSMEEVLVAFGHNLDGIMAVNEDAWQIYAKFLLNVFPKPARSGWGWSRVGWSWTYWWQFVEKSTHSLEPARAFDVLALMLRLIQDKEGQPLGQVQVWTDDGRLQRVLNKIAELGQCELSEAVETLTLQGVVLDL</sequence>
<evidence type="ECO:0000313" key="2">
    <source>
        <dbReference type="EMBL" id="CAE4587043.1"/>
    </source>
</evidence>
<feature type="compositionally biased region" description="Low complexity" evidence="1">
    <location>
        <begin position="282"/>
        <end position="292"/>
    </location>
</feature>
<proteinExistence type="predicted"/>
<feature type="compositionally biased region" description="Low complexity" evidence="1">
    <location>
        <begin position="31"/>
        <end position="42"/>
    </location>
</feature>
<feature type="compositionally biased region" description="Polar residues" evidence="1">
    <location>
        <begin position="339"/>
        <end position="353"/>
    </location>
</feature>